<evidence type="ECO:0000313" key="2">
    <source>
        <dbReference type="Proteomes" id="UP001597116"/>
    </source>
</evidence>
<dbReference type="EMBL" id="JBHTLP010000023">
    <property type="protein sequence ID" value="MFD1144924.1"/>
    <property type="molecule type" value="Genomic_DNA"/>
</dbReference>
<gene>
    <name evidence="1" type="ORF">ACFQ4C_27590</name>
</gene>
<accession>A0ABW3QDH7</accession>
<protein>
    <submittedName>
        <fullName evidence="1">Uncharacterized protein</fullName>
    </submittedName>
</protein>
<dbReference type="Proteomes" id="UP001597116">
    <property type="component" value="Unassembled WGS sequence"/>
</dbReference>
<dbReference type="RefSeq" id="WP_265993989.1">
    <property type="nucleotide sequence ID" value="NZ_CP110973.1"/>
</dbReference>
<keyword evidence="2" id="KW-1185">Reference proteome</keyword>
<proteinExistence type="predicted"/>
<comment type="caution">
    <text evidence="1">The sequence shown here is derived from an EMBL/GenBank/DDBJ whole genome shotgun (WGS) entry which is preliminary data.</text>
</comment>
<organism evidence="1 2">
    <name type="scientific">Larkinella insperata</name>
    <dbReference type="NCBI Taxonomy" id="332158"/>
    <lineage>
        <taxon>Bacteria</taxon>
        <taxon>Pseudomonadati</taxon>
        <taxon>Bacteroidota</taxon>
        <taxon>Cytophagia</taxon>
        <taxon>Cytophagales</taxon>
        <taxon>Spirosomataceae</taxon>
        <taxon>Larkinella</taxon>
    </lineage>
</organism>
<reference evidence="2" key="1">
    <citation type="journal article" date="2019" name="Int. J. Syst. Evol. Microbiol.">
        <title>The Global Catalogue of Microorganisms (GCM) 10K type strain sequencing project: providing services to taxonomists for standard genome sequencing and annotation.</title>
        <authorList>
            <consortium name="The Broad Institute Genomics Platform"/>
            <consortium name="The Broad Institute Genome Sequencing Center for Infectious Disease"/>
            <person name="Wu L."/>
            <person name="Ma J."/>
        </authorList>
    </citation>
    <scope>NUCLEOTIDE SEQUENCE [LARGE SCALE GENOMIC DNA]</scope>
    <source>
        <strain evidence="2">CCUG 55608</strain>
    </source>
</reference>
<name>A0ABW3QDH7_9BACT</name>
<evidence type="ECO:0000313" key="1">
    <source>
        <dbReference type="EMBL" id="MFD1144924.1"/>
    </source>
</evidence>
<sequence>MRVNGVFFDTQKMQLFLKRKHELVASIQGDVGLVAGVFVQNGSGKTSPLPASSALKMKGEVGIR</sequence>